<dbReference type="Pfam" id="PF10324">
    <property type="entry name" value="7TM_GPCR_Srw"/>
    <property type="match status" value="1"/>
</dbReference>
<keyword evidence="9" id="KW-1185">Reference proteome</keyword>
<protein>
    <recommendedName>
        <fullName evidence="7">G-protein coupled receptors family 1 profile domain-containing protein</fullName>
    </recommendedName>
</protein>
<gene>
    <name evidence="8" type="ORF">MCOR_5183</name>
</gene>
<feature type="transmembrane region" description="Helical" evidence="6">
    <location>
        <begin position="131"/>
        <end position="151"/>
    </location>
</feature>
<dbReference type="Gene3D" id="1.20.1070.10">
    <property type="entry name" value="Rhodopsin 7-helix transmembrane proteins"/>
    <property type="match status" value="1"/>
</dbReference>
<dbReference type="AlphaFoldDB" id="A0A6J8A9J6"/>
<reference evidence="8 9" key="1">
    <citation type="submission" date="2020-06" db="EMBL/GenBank/DDBJ databases">
        <authorList>
            <person name="Li R."/>
            <person name="Bekaert M."/>
        </authorList>
    </citation>
    <scope>NUCLEOTIDE SEQUENCE [LARGE SCALE GENOMIC DNA]</scope>
    <source>
        <strain evidence="9">wild</strain>
    </source>
</reference>
<dbReference type="GO" id="GO:0016020">
    <property type="term" value="C:membrane"/>
    <property type="evidence" value="ECO:0007669"/>
    <property type="project" value="UniProtKB-SubCell"/>
</dbReference>
<dbReference type="PROSITE" id="PS50262">
    <property type="entry name" value="G_PROTEIN_RECEP_F1_2"/>
    <property type="match status" value="1"/>
</dbReference>
<sequence>MMDRTTGQIIEVCRDENFFKMQSEDSMRSTEATAVKILIEVYKGILPSLFMVLLTGGILFLLKKQENLRTDINRQQTNREEADERLAQVTILATVTYTIVALPSLIVYILWNFQSDSQIMHSKTIYETLSVFHTAFVICNVPITFIVYSWLSKDVRKTLHNLKKRIYIHL</sequence>
<evidence type="ECO:0000256" key="1">
    <source>
        <dbReference type="ARBA" id="ARBA00004370"/>
    </source>
</evidence>
<keyword evidence="2 6" id="KW-0812">Transmembrane</keyword>
<keyword evidence="4 6" id="KW-0472">Membrane</keyword>
<dbReference type="InterPro" id="IPR017452">
    <property type="entry name" value="GPCR_Rhodpsn_7TM"/>
</dbReference>
<dbReference type="InterPro" id="IPR019427">
    <property type="entry name" value="7TM_GPCR_serpentine_rcpt_Srw"/>
</dbReference>
<name>A0A6J8A9J6_MYTCO</name>
<keyword evidence="5" id="KW-0175">Coiled coil</keyword>
<dbReference type="OrthoDB" id="10357319at2759"/>
<evidence type="ECO:0000256" key="4">
    <source>
        <dbReference type="ARBA" id="ARBA00023136"/>
    </source>
</evidence>
<dbReference type="Proteomes" id="UP000507470">
    <property type="component" value="Unassembled WGS sequence"/>
</dbReference>
<comment type="subcellular location">
    <subcellularLocation>
        <location evidence="1">Membrane</location>
    </subcellularLocation>
</comment>
<keyword evidence="3 6" id="KW-1133">Transmembrane helix</keyword>
<accession>A0A6J8A9J6</accession>
<proteinExistence type="predicted"/>
<evidence type="ECO:0000313" key="9">
    <source>
        <dbReference type="Proteomes" id="UP000507470"/>
    </source>
</evidence>
<feature type="coiled-coil region" evidence="5">
    <location>
        <begin position="65"/>
        <end position="92"/>
    </location>
</feature>
<evidence type="ECO:0000256" key="5">
    <source>
        <dbReference type="SAM" id="Coils"/>
    </source>
</evidence>
<evidence type="ECO:0000256" key="3">
    <source>
        <dbReference type="ARBA" id="ARBA00022989"/>
    </source>
</evidence>
<dbReference type="EMBL" id="CACVKT020000929">
    <property type="protein sequence ID" value="CAC5363973.1"/>
    <property type="molecule type" value="Genomic_DNA"/>
</dbReference>
<feature type="transmembrane region" description="Helical" evidence="6">
    <location>
        <begin position="89"/>
        <end position="111"/>
    </location>
</feature>
<evidence type="ECO:0000256" key="6">
    <source>
        <dbReference type="SAM" id="Phobius"/>
    </source>
</evidence>
<organism evidence="8 9">
    <name type="scientific">Mytilus coruscus</name>
    <name type="common">Sea mussel</name>
    <dbReference type="NCBI Taxonomy" id="42192"/>
    <lineage>
        <taxon>Eukaryota</taxon>
        <taxon>Metazoa</taxon>
        <taxon>Spiralia</taxon>
        <taxon>Lophotrochozoa</taxon>
        <taxon>Mollusca</taxon>
        <taxon>Bivalvia</taxon>
        <taxon>Autobranchia</taxon>
        <taxon>Pteriomorphia</taxon>
        <taxon>Mytilida</taxon>
        <taxon>Mytiloidea</taxon>
        <taxon>Mytilidae</taxon>
        <taxon>Mytilinae</taxon>
        <taxon>Mytilus</taxon>
    </lineage>
</organism>
<evidence type="ECO:0000256" key="2">
    <source>
        <dbReference type="ARBA" id="ARBA00022692"/>
    </source>
</evidence>
<dbReference type="GO" id="GO:0008528">
    <property type="term" value="F:G protein-coupled peptide receptor activity"/>
    <property type="evidence" value="ECO:0007669"/>
    <property type="project" value="InterPro"/>
</dbReference>
<dbReference type="SUPFAM" id="SSF81321">
    <property type="entry name" value="Family A G protein-coupled receptor-like"/>
    <property type="match status" value="1"/>
</dbReference>
<evidence type="ECO:0000259" key="7">
    <source>
        <dbReference type="PROSITE" id="PS50262"/>
    </source>
</evidence>
<feature type="transmembrane region" description="Helical" evidence="6">
    <location>
        <begin position="45"/>
        <end position="62"/>
    </location>
</feature>
<evidence type="ECO:0000313" key="8">
    <source>
        <dbReference type="EMBL" id="CAC5363973.1"/>
    </source>
</evidence>
<feature type="domain" description="G-protein coupled receptors family 1 profile" evidence="7">
    <location>
        <begin position="1"/>
        <end position="148"/>
    </location>
</feature>